<feature type="domain" description="DJ-1/PfpI" evidence="4">
    <location>
        <begin position="43"/>
        <end position="240"/>
    </location>
</feature>
<gene>
    <name evidence="5" type="ORF">MNEG_12406</name>
</gene>
<dbReference type="GO" id="GO:0005737">
    <property type="term" value="C:cytoplasm"/>
    <property type="evidence" value="ECO:0007669"/>
    <property type="project" value="TreeGrafter"/>
</dbReference>
<evidence type="ECO:0000256" key="3">
    <source>
        <dbReference type="ARBA" id="ARBA00038493"/>
    </source>
</evidence>
<dbReference type="CDD" id="cd03141">
    <property type="entry name" value="GATase1_Hsp31_like"/>
    <property type="match status" value="1"/>
</dbReference>
<dbReference type="KEGG" id="mng:MNEG_12406"/>
<dbReference type="InterPro" id="IPR050325">
    <property type="entry name" value="Prot/Nucl_acid_deglycase"/>
</dbReference>
<name>A0A0D2LVH5_9CHLO</name>
<accession>A0A0D2LVH5</accession>
<dbReference type="OrthoDB" id="543156at2759"/>
<evidence type="ECO:0000256" key="1">
    <source>
        <dbReference type="ARBA" id="ARBA00023016"/>
    </source>
</evidence>
<keyword evidence="6" id="KW-1185">Reference proteome</keyword>
<dbReference type="PANTHER" id="PTHR48094:SF11">
    <property type="entry name" value="GLUTATHIONE-INDEPENDENT GLYOXALASE HSP31-RELATED"/>
    <property type="match status" value="1"/>
</dbReference>
<dbReference type="InterPro" id="IPR002818">
    <property type="entry name" value="DJ-1/PfpI"/>
</dbReference>
<dbReference type="InterPro" id="IPR029062">
    <property type="entry name" value="Class_I_gatase-like"/>
</dbReference>
<keyword evidence="1" id="KW-0346">Stress response</keyword>
<dbReference type="Gene3D" id="3.40.50.880">
    <property type="match status" value="1"/>
</dbReference>
<evidence type="ECO:0000313" key="6">
    <source>
        <dbReference type="Proteomes" id="UP000054498"/>
    </source>
</evidence>
<comment type="similarity">
    <text evidence="3">Belongs to the peptidase C56 family. HSP31-like subfamily.</text>
</comment>
<evidence type="ECO:0000256" key="2">
    <source>
        <dbReference type="ARBA" id="ARBA00023239"/>
    </source>
</evidence>
<organism evidence="5 6">
    <name type="scientific">Monoraphidium neglectum</name>
    <dbReference type="NCBI Taxonomy" id="145388"/>
    <lineage>
        <taxon>Eukaryota</taxon>
        <taxon>Viridiplantae</taxon>
        <taxon>Chlorophyta</taxon>
        <taxon>core chlorophytes</taxon>
        <taxon>Chlorophyceae</taxon>
        <taxon>CS clade</taxon>
        <taxon>Sphaeropleales</taxon>
        <taxon>Selenastraceae</taxon>
        <taxon>Monoraphidium</taxon>
    </lineage>
</organism>
<dbReference type="GO" id="GO:0019243">
    <property type="term" value="P:methylglyoxal catabolic process to D-lactate via S-lactoyl-glutathione"/>
    <property type="evidence" value="ECO:0007669"/>
    <property type="project" value="TreeGrafter"/>
</dbReference>
<sequence length="247" mass="25404">MSTKAVHESEISKAAVVKGQVLMVATSCDKFSDGTPTGLWISELADPFYTFKSQGYDVTIASPKGGAVPIDPTSQGQEAMTPEAHRFVGDAEASQQLKSSVPLSSVKQASSYDCIYLPGGHGPVFDLAEDQTLARLLSEAFGAGKVVAAVCHGPAGLLSAKDPKSGKALVAGRKVTSFTTEEEKAVGKDGKVPYLLDARLAEAGAHFTRGPAWGVHVETDGGLVTGQNPASAAAVAEAALRVMAGSS</sequence>
<dbReference type="GO" id="GO:0019172">
    <property type="term" value="F:glyoxalase III activity"/>
    <property type="evidence" value="ECO:0007669"/>
    <property type="project" value="TreeGrafter"/>
</dbReference>
<evidence type="ECO:0000259" key="4">
    <source>
        <dbReference type="Pfam" id="PF01965"/>
    </source>
</evidence>
<dbReference type="Pfam" id="PF01965">
    <property type="entry name" value="DJ-1_PfpI"/>
    <property type="match status" value="1"/>
</dbReference>
<dbReference type="STRING" id="145388.A0A0D2LVH5"/>
<dbReference type="EMBL" id="KK103449">
    <property type="protein sequence ID" value="KIY95554.1"/>
    <property type="molecule type" value="Genomic_DNA"/>
</dbReference>
<keyword evidence="2" id="KW-0456">Lyase</keyword>
<protein>
    <submittedName>
        <fullName evidence="5">Putative chaperone protein HSP31</fullName>
    </submittedName>
</protein>
<dbReference type="PANTHER" id="PTHR48094">
    <property type="entry name" value="PROTEIN/NUCLEIC ACID DEGLYCASE DJ-1-RELATED"/>
    <property type="match status" value="1"/>
</dbReference>
<dbReference type="SUPFAM" id="SSF52317">
    <property type="entry name" value="Class I glutamine amidotransferase-like"/>
    <property type="match status" value="1"/>
</dbReference>
<dbReference type="GeneID" id="25729765"/>
<proteinExistence type="inferred from homology"/>
<dbReference type="RefSeq" id="XP_013894574.1">
    <property type="nucleotide sequence ID" value="XM_014039120.1"/>
</dbReference>
<dbReference type="AlphaFoldDB" id="A0A0D2LVH5"/>
<reference evidence="5 6" key="1">
    <citation type="journal article" date="2013" name="BMC Genomics">
        <title>Reconstruction of the lipid metabolism for the microalga Monoraphidium neglectum from its genome sequence reveals characteristics suitable for biofuel production.</title>
        <authorList>
            <person name="Bogen C."/>
            <person name="Al-Dilaimi A."/>
            <person name="Albersmeier A."/>
            <person name="Wichmann J."/>
            <person name="Grundmann M."/>
            <person name="Rupp O."/>
            <person name="Lauersen K.J."/>
            <person name="Blifernez-Klassen O."/>
            <person name="Kalinowski J."/>
            <person name="Goesmann A."/>
            <person name="Mussgnug J.H."/>
            <person name="Kruse O."/>
        </authorList>
    </citation>
    <scope>NUCLEOTIDE SEQUENCE [LARGE SCALE GENOMIC DNA]</scope>
    <source>
        <strain evidence="5 6">SAG 48.87</strain>
    </source>
</reference>
<dbReference type="Proteomes" id="UP000054498">
    <property type="component" value="Unassembled WGS sequence"/>
</dbReference>
<evidence type="ECO:0000313" key="5">
    <source>
        <dbReference type="EMBL" id="KIY95554.1"/>
    </source>
</evidence>